<evidence type="ECO:0000313" key="20">
    <source>
        <dbReference type="EMBL" id="KAJ9608179.1"/>
    </source>
</evidence>
<sequence length="344" mass="39321">MTSCKALFSPTLTANLSKAASKGLLPSTATAAGLRAGCATFRPFDAQSRRHFSGSRKAQLDFFPPPKNLPHIKLTPPAWPHPEVTEDQLKSIEVGHREPDGFSDRVAYNSVRFLRWCTDLATGYRHDPNRPYIMSERKWLVRFIFLETVAGVPGMVAGMLRHLRSLRSMKRDNGWIETMLEDAYNERMHLLTFLKMAEPGWFMKFMILGAQGVFCNGFFLAYLVSPKACHRFVGYLEEEATKTYSFAIEDLEAGHLPGWKNLEAPEIAVKYWNMPEGHRSMKDLLYYVRADEAKHREIHHTLGNLNQAEDPNPFASEYKDDAKPHPSRGIEYIKTKGWEREDVI</sequence>
<evidence type="ECO:0000256" key="11">
    <source>
        <dbReference type="ARBA" id="ARBA00023002"/>
    </source>
</evidence>
<dbReference type="PANTHER" id="PTHR31803">
    <property type="entry name" value="ALTERNATIVE OXIDASE"/>
    <property type="match status" value="1"/>
</dbReference>
<dbReference type="CDD" id="cd01053">
    <property type="entry name" value="AOX"/>
    <property type="match status" value="1"/>
</dbReference>
<evidence type="ECO:0000256" key="12">
    <source>
        <dbReference type="ARBA" id="ARBA00023004"/>
    </source>
</evidence>
<evidence type="ECO:0000256" key="1">
    <source>
        <dbReference type="ARBA" id="ARBA00004292"/>
    </source>
</evidence>
<feature type="binding site" evidence="16">
    <location>
        <position position="186"/>
    </location>
    <ligand>
        <name>Fe cation</name>
        <dbReference type="ChEBI" id="CHEBI:24875"/>
        <label>1</label>
    </ligand>
</feature>
<evidence type="ECO:0000256" key="19">
    <source>
        <dbReference type="SAM" id="Phobius"/>
    </source>
</evidence>
<dbReference type="PANTHER" id="PTHR31803:SF3">
    <property type="entry name" value="ALTERNATIVE OXIDASE"/>
    <property type="match status" value="1"/>
</dbReference>
<accession>A0AA38X7H7</accession>
<comment type="subcellular location">
    <subcellularLocation>
        <location evidence="1">Mitochondrion inner membrane</location>
        <topology evidence="1">Multi-pass membrane protein</topology>
        <orientation evidence="1">Matrix side</orientation>
    </subcellularLocation>
</comment>
<keyword evidence="7" id="KW-0999">Mitochondrion inner membrane</keyword>
<comment type="function">
    <text evidence="15">Catalyzes cyanide-resistant oxygen consumption. May increase respiration when the cytochrome respiratory pathway is restricted, or in response to low temperatures.</text>
</comment>
<dbReference type="GO" id="GO:0005743">
    <property type="term" value="C:mitochondrial inner membrane"/>
    <property type="evidence" value="ECO:0007669"/>
    <property type="project" value="UniProtKB-SubCell"/>
</dbReference>
<dbReference type="InterPro" id="IPR038659">
    <property type="entry name" value="AOX_sf"/>
</dbReference>
<keyword evidence="5 17" id="KW-0812">Transmembrane</keyword>
<feature type="binding site" evidence="16">
    <location>
        <position position="189"/>
    </location>
    <ligand>
        <name>Fe cation</name>
        <dbReference type="ChEBI" id="CHEBI:24875"/>
        <label>1</label>
    </ligand>
</feature>
<feature type="binding site" evidence="16">
    <location>
        <position position="295"/>
    </location>
    <ligand>
        <name>Fe cation</name>
        <dbReference type="ChEBI" id="CHEBI:24875"/>
        <label>2</label>
    </ligand>
</feature>
<feature type="binding site" evidence="16">
    <location>
        <position position="186"/>
    </location>
    <ligand>
        <name>Fe cation</name>
        <dbReference type="ChEBI" id="CHEBI:24875"/>
        <label>2</label>
    </ligand>
</feature>
<feature type="transmembrane region" description="Helical" evidence="19">
    <location>
        <begin position="201"/>
        <end position="224"/>
    </location>
</feature>
<dbReference type="PIRSF" id="PIRSF005229">
    <property type="entry name" value="AOX"/>
    <property type="match status" value="1"/>
</dbReference>
<evidence type="ECO:0000256" key="16">
    <source>
        <dbReference type="PIRSR" id="PIRSR005229-1"/>
    </source>
</evidence>
<dbReference type="FunFam" id="1.20.1260.140:FF:000002">
    <property type="entry name" value="Alternative oxidase"/>
    <property type="match status" value="1"/>
</dbReference>
<dbReference type="Pfam" id="PF01786">
    <property type="entry name" value="AOX"/>
    <property type="match status" value="1"/>
</dbReference>
<evidence type="ECO:0000256" key="7">
    <source>
        <dbReference type="ARBA" id="ARBA00022792"/>
    </source>
</evidence>
<keyword evidence="8" id="KW-0809">Transit peptide</keyword>
<evidence type="ECO:0000256" key="5">
    <source>
        <dbReference type="ARBA" id="ARBA00022692"/>
    </source>
</evidence>
<feature type="binding site" evidence="16">
    <location>
        <position position="292"/>
    </location>
    <ligand>
        <name>Fe cation</name>
        <dbReference type="ChEBI" id="CHEBI:24875"/>
        <label>2</label>
    </ligand>
</feature>
<keyword evidence="12 16" id="KW-0408">Iron</keyword>
<gene>
    <name evidence="20" type="primary">AOX2</name>
    <name evidence="20" type="ORF">H2200_007167</name>
</gene>
<organism evidence="20 21">
    <name type="scientific">Cladophialophora chaetospira</name>
    <dbReference type="NCBI Taxonomy" id="386627"/>
    <lineage>
        <taxon>Eukaryota</taxon>
        <taxon>Fungi</taxon>
        <taxon>Dikarya</taxon>
        <taxon>Ascomycota</taxon>
        <taxon>Pezizomycotina</taxon>
        <taxon>Eurotiomycetes</taxon>
        <taxon>Chaetothyriomycetidae</taxon>
        <taxon>Chaetothyriales</taxon>
        <taxon>Herpotrichiellaceae</taxon>
        <taxon>Cladophialophora</taxon>
    </lineage>
</organism>
<keyword evidence="3" id="KW-0813">Transport</keyword>
<dbReference type="InterPro" id="IPR002680">
    <property type="entry name" value="AOX"/>
</dbReference>
<keyword evidence="4 17" id="KW-0679">Respiratory chain</keyword>
<evidence type="ECO:0000256" key="15">
    <source>
        <dbReference type="ARBA" id="ARBA00025285"/>
    </source>
</evidence>
<feature type="binding site" evidence="16">
    <location>
        <position position="237"/>
    </location>
    <ligand>
        <name>Fe cation</name>
        <dbReference type="ChEBI" id="CHEBI:24875"/>
        <label>2</label>
    </ligand>
</feature>
<keyword evidence="14 17" id="KW-0472">Membrane</keyword>
<reference evidence="20" key="1">
    <citation type="submission" date="2022-10" db="EMBL/GenBank/DDBJ databases">
        <title>Culturing micro-colonial fungi from biological soil crusts in the Mojave desert and describing Neophaeococcomyces mojavensis, and introducing the new genera and species Taxawa tesnikishii.</title>
        <authorList>
            <person name="Kurbessoian T."/>
            <person name="Stajich J.E."/>
        </authorList>
    </citation>
    <scope>NUCLEOTIDE SEQUENCE</scope>
    <source>
        <strain evidence="20">TK_41</strain>
    </source>
</reference>
<keyword evidence="10 19" id="KW-1133">Transmembrane helix</keyword>
<name>A0AA38X7H7_9EURO</name>
<feature type="binding site" evidence="16">
    <location>
        <position position="147"/>
    </location>
    <ligand>
        <name>Fe cation</name>
        <dbReference type="ChEBI" id="CHEBI:24875"/>
        <label>1</label>
    </ligand>
</feature>
<protein>
    <recommendedName>
        <fullName evidence="17">Alternative oxidase</fullName>
        <ecNumber evidence="17">1.-.-.-</ecNumber>
    </recommendedName>
</protein>
<dbReference type="GO" id="GO:0046872">
    <property type="term" value="F:metal ion binding"/>
    <property type="evidence" value="ECO:0007669"/>
    <property type="project" value="UniProtKB-UniRule"/>
</dbReference>
<evidence type="ECO:0000256" key="2">
    <source>
        <dbReference type="ARBA" id="ARBA00008388"/>
    </source>
</evidence>
<evidence type="ECO:0000256" key="17">
    <source>
        <dbReference type="RuleBase" id="RU003779"/>
    </source>
</evidence>
<evidence type="ECO:0000256" key="3">
    <source>
        <dbReference type="ARBA" id="ARBA00022448"/>
    </source>
</evidence>
<dbReference type="AlphaFoldDB" id="A0AA38X7H7"/>
<keyword evidence="21" id="KW-1185">Reference proteome</keyword>
<keyword evidence="11 17" id="KW-0560">Oxidoreductase</keyword>
<dbReference type="GO" id="GO:0098803">
    <property type="term" value="C:respiratory chain complex"/>
    <property type="evidence" value="ECO:0007669"/>
    <property type="project" value="UniProtKB-UniRule"/>
</dbReference>
<evidence type="ECO:0000256" key="13">
    <source>
        <dbReference type="ARBA" id="ARBA00023128"/>
    </source>
</evidence>
<comment type="cofactor">
    <cofactor evidence="16 17">
        <name>Fe cation</name>
        <dbReference type="ChEBI" id="CHEBI:24875"/>
    </cofactor>
    <text evidence="16 17">Binds 2 iron ions per subunit.</text>
</comment>
<evidence type="ECO:0000256" key="9">
    <source>
        <dbReference type="ARBA" id="ARBA00022982"/>
    </source>
</evidence>
<evidence type="ECO:0000256" key="8">
    <source>
        <dbReference type="ARBA" id="ARBA00022946"/>
    </source>
</evidence>
<comment type="caution">
    <text evidence="20">The sequence shown here is derived from an EMBL/GenBank/DDBJ whole genome shotgun (WGS) entry which is preliminary data.</text>
</comment>
<keyword evidence="9 17" id="KW-0249">Electron transport</keyword>
<dbReference type="Proteomes" id="UP001172673">
    <property type="component" value="Unassembled WGS sequence"/>
</dbReference>
<dbReference type="EMBL" id="JAPDRK010000010">
    <property type="protein sequence ID" value="KAJ9608179.1"/>
    <property type="molecule type" value="Genomic_DNA"/>
</dbReference>
<evidence type="ECO:0000256" key="10">
    <source>
        <dbReference type="ARBA" id="ARBA00022989"/>
    </source>
</evidence>
<feature type="binding site" evidence="16">
    <location>
        <position position="292"/>
    </location>
    <ligand>
        <name>Fe cation</name>
        <dbReference type="ChEBI" id="CHEBI:24875"/>
        <label>1</label>
    </ligand>
</feature>
<comment type="similarity">
    <text evidence="2 17">Belongs to the alternative oxidase family.</text>
</comment>
<evidence type="ECO:0000256" key="18">
    <source>
        <dbReference type="SAM" id="MobiDB-lite"/>
    </source>
</evidence>
<evidence type="ECO:0000256" key="6">
    <source>
        <dbReference type="ARBA" id="ARBA00022723"/>
    </source>
</evidence>
<keyword evidence="6 16" id="KW-0479">Metal-binding</keyword>
<evidence type="ECO:0000256" key="14">
    <source>
        <dbReference type="ARBA" id="ARBA00023136"/>
    </source>
</evidence>
<dbReference type="GO" id="GO:0009916">
    <property type="term" value="F:alternative oxidase activity"/>
    <property type="evidence" value="ECO:0007669"/>
    <property type="project" value="UniProtKB-UniRule"/>
</dbReference>
<evidence type="ECO:0000256" key="4">
    <source>
        <dbReference type="ARBA" id="ARBA00022660"/>
    </source>
</evidence>
<dbReference type="GO" id="GO:0010230">
    <property type="term" value="P:alternative respiration"/>
    <property type="evidence" value="ECO:0007669"/>
    <property type="project" value="TreeGrafter"/>
</dbReference>
<proteinExistence type="inferred from homology"/>
<feature type="region of interest" description="Disordered" evidence="18">
    <location>
        <begin position="305"/>
        <end position="330"/>
    </location>
</feature>
<evidence type="ECO:0000313" key="21">
    <source>
        <dbReference type="Proteomes" id="UP001172673"/>
    </source>
</evidence>
<keyword evidence="13" id="KW-0496">Mitochondrion</keyword>
<dbReference type="EC" id="1.-.-.-" evidence="17"/>
<dbReference type="Gene3D" id="1.20.1260.140">
    <property type="entry name" value="Alternative oxidase"/>
    <property type="match status" value="1"/>
</dbReference>
<feature type="transmembrane region" description="Helical" evidence="19">
    <location>
        <begin position="139"/>
        <end position="160"/>
    </location>
</feature>